<reference evidence="1" key="1">
    <citation type="submission" date="2023-04" db="EMBL/GenBank/DDBJ databases">
        <title>Draft Genome sequencing of Naganishia species isolated from polar environments using Oxford Nanopore Technology.</title>
        <authorList>
            <person name="Leo P."/>
            <person name="Venkateswaran K."/>
        </authorList>
    </citation>
    <scope>NUCLEOTIDE SEQUENCE</scope>
    <source>
        <strain evidence="1">MNA-CCFEE 5262</strain>
    </source>
</reference>
<proteinExistence type="predicted"/>
<comment type="caution">
    <text evidence="1">The sequence shown here is derived from an EMBL/GenBank/DDBJ whole genome shotgun (WGS) entry which is preliminary data.</text>
</comment>
<protein>
    <submittedName>
        <fullName evidence="1">Uncharacterized protein</fullName>
    </submittedName>
</protein>
<organism evidence="1 2">
    <name type="scientific">Naganishia adeliensis</name>
    <dbReference type="NCBI Taxonomy" id="92952"/>
    <lineage>
        <taxon>Eukaryota</taxon>
        <taxon>Fungi</taxon>
        <taxon>Dikarya</taxon>
        <taxon>Basidiomycota</taxon>
        <taxon>Agaricomycotina</taxon>
        <taxon>Tremellomycetes</taxon>
        <taxon>Filobasidiales</taxon>
        <taxon>Filobasidiaceae</taxon>
        <taxon>Naganishia</taxon>
    </lineage>
</organism>
<keyword evidence="2" id="KW-1185">Reference proteome</keyword>
<evidence type="ECO:0000313" key="1">
    <source>
        <dbReference type="EMBL" id="KAJ9111175.1"/>
    </source>
</evidence>
<name>A0ACC2WHB4_9TREE</name>
<evidence type="ECO:0000313" key="2">
    <source>
        <dbReference type="Proteomes" id="UP001230649"/>
    </source>
</evidence>
<dbReference type="Proteomes" id="UP001230649">
    <property type="component" value="Unassembled WGS sequence"/>
</dbReference>
<accession>A0ACC2WHB4</accession>
<gene>
    <name evidence="1" type="ORF">QFC20_002669</name>
</gene>
<sequence length="523" mass="58693">MESLNGTDTGLSLADSYMRNIATVTPSTCLAALCLCVAIYTLLRLFRPADTKPIPWAKTSIPYIGRLGHVIEFARDPPSFLLKQRGLVGEVFRLDLILMNITFLVGAHWNRWLLRGTKEEDVSFNKLLPTMTGGIVGEDLVQAGWVHHSVKQLRHGLNRPERLERLAQTSARMAMGIYAEWAQQDSIPLFEQSSKMLLRVTLIVYFGQSFVDKHQTELMALVESFQQDLLSPWVRLLPKWASPSGRRLIAAQAQLSRLMFPEVQARLKNIDLCEEADDYLSFLLVSNLESGVQQSEREYVVQFMAYQFAAKANFDGAWSWTLLHLLRNSEHMASFHDEIARNPPVNHGIYGPLDDMPFSEACLRETGRLYANMMTLRYVSRDLCAPDGTIVRKGWAAVLPMAVHRDPKIYENPDKWDPLRHLPSADGTPSDCALRSRNLEFLMWGTGRNVCAGERLSHSLLRSALWPSLLDNYSLEVVDGIVEGEGVDGVGVAPDHGKSLGTPYAGTREIYVKVAKRVVPLSG</sequence>
<dbReference type="EMBL" id="JASBWS010000020">
    <property type="protein sequence ID" value="KAJ9111175.1"/>
    <property type="molecule type" value="Genomic_DNA"/>
</dbReference>